<dbReference type="EMBL" id="CAFABA010000087">
    <property type="protein sequence ID" value="CAB4834041.1"/>
    <property type="molecule type" value="Genomic_DNA"/>
</dbReference>
<dbReference type="GO" id="GO:0006749">
    <property type="term" value="P:glutathione metabolic process"/>
    <property type="evidence" value="ECO:0007669"/>
    <property type="project" value="TreeGrafter"/>
</dbReference>
<sequence>MTMDRNRSTHAGDRGALLDPATFEVLRHRLWAINDEAAVTIGRVSGSPIATEGNDFNSGLMTADGETVVAGIYVLVHAAALGRIVRDVIDNYTVNPGINPGDMFLTNDTYVGAPHQADVIVVAPIFHGDRLIAWTGSCVHQADVGGPVPGSITVGARNIYEEALPISPVKIVERGVMRADIEREYLHRSRTPELNRLDLLGQVAANRVQSERILELCEKYGTDVVVGTFDRMIDSTEQILRDRLRSLPDGVWRHVGFVEHDGVEDNVYAVRLTFTKRADELTLDFTESSDQAPALINTAEPTTSGYAMAAVMTVLGYGLPWTPAAYWRVMDVRTRPGSIVHAVMPAGMSMGVTSAGQEVRTSVNVCIDRMLDASDDPAHHAQILASCSSSSATSTISGTFPDGRTFGTMLLDGVTAGMGGRASSDGLDTGGLLTAPAGLCVNVEVSELNYPMRYLWRRERTDSGGPGIHRGGVGADNAYTPHLAGDRFGATMFAHGTEPPTSSGVLGGEPGMQNAFGIERDGVVGKRKAKEVVTLQPDDVFHNWCAGGGGVGDPLDRAIVEVERDVEDGLVSVEGARRDYGVVVDPDGTVRGADTDAERMRRRRERLGGREPRPTLDTPLAGRRLSSGLVAIAARVHCRCCGFDLGEAQTNVKSALVLQEASVGYRWPLVDDAPGARRFVFRRFHCPGCATQLDTEVNLTGEPFVVSMEIAP</sequence>
<dbReference type="AlphaFoldDB" id="A0A6J7EWX5"/>
<evidence type="ECO:0000259" key="2">
    <source>
        <dbReference type="Pfam" id="PF02538"/>
    </source>
</evidence>
<dbReference type="InterPro" id="IPR016750">
    <property type="entry name" value="Aceto_COase_bsu/gsu"/>
</dbReference>
<evidence type="ECO:0000313" key="5">
    <source>
        <dbReference type="EMBL" id="CAB4888232.1"/>
    </source>
</evidence>
<dbReference type="InterPro" id="IPR003692">
    <property type="entry name" value="Hydantoinase_B"/>
</dbReference>
<protein>
    <submittedName>
        <fullName evidence="5">Unannotated protein</fullName>
    </submittedName>
</protein>
<feature type="domain" description="Hydantoinase B/oxoprolinase" evidence="2">
    <location>
        <begin position="19"/>
        <end position="554"/>
    </location>
</feature>
<gene>
    <name evidence="3" type="ORF">UFOPK2754_00188</name>
    <name evidence="4" type="ORF">UFOPK3139_01962</name>
    <name evidence="5" type="ORF">UFOPK3543_00007</name>
    <name evidence="6" type="ORF">UFOPK3967_01191</name>
</gene>
<reference evidence="5" key="1">
    <citation type="submission" date="2020-05" db="EMBL/GenBank/DDBJ databases">
        <authorList>
            <person name="Chiriac C."/>
            <person name="Salcher M."/>
            <person name="Ghai R."/>
            <person name="Kavagutti S V."/>
        </authorList>
    </citation>
    <scope>NUCLEOTIDE SEQUENCE</scope>
</reference>
<dbReference type="PANTHER" id="PTHR11365:SF23">
    <property type="entry name" value="HYPOTHETICAL 5-OXOPROLINASE (EUROFUNG)-RELATED"/>
    <property type="match status" value="1"/>
</dbReference>
<name>A0A6J7EWX5_9ZZZZ</name>
<dbReference type="Pfam" id="PF02538">
    <property type="entry name" value="Hydantoinase_B"/>
    <property type="match status" value="1"/>
</dbReference>
<evidence type="ECO:0000313" key="4">
    <source>
        <dbReference type="EMBL" id="CAB4834041.1"/>
    </source>
</evidence>
<organism evidence="5">
    <name type="scientific">freshwater metagenome</name>
    <dbReference type="NCBI Taxonomy" id="449393"/>
    <lineage>
        <taxon>unclassified sequences</taxon>
        <taxon>metagenomes</taxon>
        <taxon>ecological metagenomes</taxon>
    </lineage>
</organism>
<dbReference type="PANTHER" id="PTHR11365">
    <property type="entry name" value="5-OXOPROLINASE RELATED"/>
    <property type="match status" value="1"/>
</dbReference>
<evidence type="ECO:0000256" key="1">
    <source>
        <dbReference type="SAM" id="MobiDB-lite"/>
    </source>
</evidence>
<dbReference type="EMBL" id="CAEZYR010000004">
    <property type="protein sequence ID" value="CAB4726677.1"/>
    <property type="molecule type" value="Genomic_DNA"/>
</dbReference>
<dbReference type="GO" id="GO:0005829">
    <property type="term" value="C:cytosol"/>
    <property type="evidence" value="ECO:0007669"/>
    <property type="project" value="TreeGrafter"/>
</dbReference>
<evidence type="ECO:0000313" key="6">
    <source>
        <dbReference type="EMBL" id="CAB4993888.1"/>
    </source>
</evidence>
<dbReference type="EMBL" id="CAFBMH010000001">
    <property type="protein sequence ID" value="CAB4888232.1"/>
    <property type="molecule type" value="Genomic_DNA"/>
</dbReference>
<feature type="region of interest" description="Disordered" evidence="1">
    <location>
        <begin position="587"/>
        <end position="617"/>
    </location>
</feature>
<dbReference type="EMBL" id="CAFBOS010000061">
    <property type="protein sequence ID" value="CAB4993888.1"/>
    <property type="molecule type" value="Genomic_DNA"/>
</dbReference>
<dbReference type="GO" id="GO:0017168">
    <property type="term" value="F:5-oxoprolinase (ATP-hydrolyzing) activity"/>
    <property type="evidence" value="ECO:0007669"/>
    <property type="project" value="TreeGrafter"/>
</dbReference>
<accession>A0A6J7EWX5</accession>
<proteinExistence type="predicted"/>
<evidence type="ECO:0000313" key="3">
    <source>
        <dbReference type="EMBL" id="CAB4726677.1"/>
    </source>
</evidence>
<dbReference type="InterPro" id="IPR045079">
    <property type="entry name" value="Oxoprolinase-like"/>
</dbReference>
<dbReference type="Pfam" id="PF08882">
    <property type="entry name" value="Acetone_carb_G"/>
    <property type="match status" value="1"/>
</dbReference>